<evidence type="ECO:0000313" key="2">
    <source>
        <dbReference type="EMBL" id="CAK5280021.1"/>
    </source>
</evidence>
<proteinExistence type="predicted"/>
<name>A0AAD2HRI2_9AGAR</name>
<feature type="signal peptide" evidence="1">
    <location>
        <begin position="1"/>
        <end position="25"/>
    </location>
</feature>
<keyword evidence="3" id="KW-1185">Reference proteome</keyword>
<comment type="caution">
    <text evidence="2">The sequence shown here is derived from an EMBL/GenBank/DDBJ whole genome shotgun (WGS) entry which is preliminary data.</text>
</comment>
<protein>
    <submittedName>
        <fullName evidence="2">Uncharacterized protein</fullName>
    </submittedName>
</protein>
<dbReference type="EMBL" id="CAVNYO010000440">
    <property type="protein sequence ID" value="CAK5280021.1"/>
    <property type="molecule type" value="Genomic_DNA"/>
</dbReference>
<evidence type="ECO:0000313" key="3">
    <source>
        <dbReference type="Proteomes" id="UP001295794"/>
    </source>
</evidence>
<feature type="chain" id="PRO_5042209305" evidence="1">
    <location>
        <begin position="26"/>
        <end position="220"/>
    </location>
</feature>
<dbReference type="Proteomes" id="UP001295794">
    <property type="component" value="Unassembled WGS sequence"/>
</dbReference>
<reference evidence="2" key="1">
    <citation type="submission" date="2023-11" db="EMBL/GenBank/DDBJ databases">
        <authorList>
            <person name="De Vega J J."/>
            <person name="De Vega J J."/>
        </authorList>
    </citation>
    <scope>NUCLEOTIDE SEQUENCE</scope>
</reference>
<sequence length="220" mass="23124">METTRSCGMGLGMDCIVLCLAGAAAGGGGLRRPTSRFALNEMCEILDRREGVDAVDKTGASRGRGRGLRVRSPSANGWAGITGVGNGTGAISGACLLCDEKDARNLDMTPRSELSSFRLCRRKSKTRAIRRITASATTIPVTIATLWFGDLAIFEPTLAGVDGVAVAEGSDKDALGVPESDARLSGRDGGMLQSVRMMSVPHKRASDGALTFHRRSNQVP</sequence>
<dbReference type="AlphaFoldDB" id="A0AAD2HRI2"/>
<gene>
    <name evidence="2" type="ORF">MYCIT1_LOCUS30454</name>
</gene>
<organism evidence="2 3">
    <name type="scientific">Mycena citricolor</name>
    <dbReference type="NCBI Taxonomy" id="2018698"/>
    <lineage>
        <taxon>Eukaryota</taxon>
        <taxon>Fungi</taxon>
        <taxon>Dikarya</taxon>
        <taxon>Basidiomycota</taxon>
        <taxon>Agaricomycotina</taxon>
        <taxon>Agaricomycetes</taxon>
        <taxon>Agaricomycetidae</taxon>
        <taxon>Agaricales</taxon>
        <taxon>Marasmiineae</taxon>
        <taxon>Mycenaceae</taxon>
        <taxon>Mycena</taxon>
    </lineage>
</organism>
<accession>A0AAD2HRI2</accession>
<evidence type="ECO:0000256" key="1">
    <source>
        <dbReference type="SAM" id="SignalP"/>
    </source>
</evidence>
<keyword evidence="1" id="KW-0732">Signal</keyword>